<dbReference type="CDD" id="cd02440">
    <property type="entry name" value="AdoMet_MTases"/>
    <property type="match status" value="1"/>
</dbReference>
<dbReference type="PANTHER" id="PTHR13069:SF21">
    <property type="entry name" value="ALKYLATED DNA REPAIR PROTEIN ALKB HOMOLOG 8"/>
    <property type="match status" value="1"/>
</dbReference>
<evidence type="ECO:0000256" key="2">
    <source>
        <dbReference type="ARBA" id="ARBA00022679"/>
    </source>
</evidence>
<dbReference type="Gene3D" id="3.40.50.150">
    <property type="entry name" value="Vaccinia Virus protein VP39"/>
    <property type="match status" value="1"/>
</dbReference>
<dbReference type="InterPro" id="IPR013216">
    <property type="entry name" value="Methyltransf_11"/>
</dbReference>
<dbReference type="GO" id="GO:0032259">
    <property type="term" value="P:methylation"/>
    <property type="evidence" value="ECO:0007669"/>
    <property type="project" value="UniProtKB-KW"/>
</dbReference>
<dbReference type="eggNOG" id="arCOG04583">
    <property type="taxonomic scope" value="Archaea"/>
</dbReference>
<dbReference type="InterPro" id="IPR029063">
    <property type="entry name" value="SAM-dependent_MTases_sf"/>
</dbReference>
<dbReference type="GO" id="GO:0008757">
    <property type="term" value="F:S-adenosylmethionine-dependent methyltransferase activity"/>
    <property type="evidence" value="ECO:0007669"/>
    <property type="project" value="InterPro"/>
</dbReference>
<dbReference type="GO" id="GO:0006400">
    <property type="term" value="P:tRNA modification"/>
    <property type="evidence" value="ECO:0007669"/>
    <property type="project" value="UniProtKB-ARBA"/>
</dbReference>
<dbReference type="STRING" id="519442.Huta_2530"/>
<dbReference type="PANTHER" id="PTHR13069">
    <property type="entry name" value="ALKYLATED DNA REPAIR PROTEIN ALKB HOMOLOG 8"/>
    <property type="match status" value="1"/>
</dbReference>
<dbReference type="SUPFAM" id="SSF53335">
    <property type="entry name" value="S-adenosyl-L-methionine-dependent methyltransferases"/>
    <property type="match status" value="1"/>
</dbReference>
<reference evidence="4 5" key="1">
    <citation type="journal article" date="2009" name="Stand. Genomic Sci.">
        <title>Complete genome sequence of Halorhabdus utahensis type strain (AX-2).</title>
        <authorList>
            <person name="Anderson I."/>
            <person name="Tindall B.J."/>
            <person name="Pomrenke H."/>
            <person name="Goker M."/>
            <person name="Lapidus A."/>
            <person name="Nolan M."/>
            <person name="Copeland A."/>
            <person name="Glavina Del Rio T."/>
            <person name="Chen F."/>
            <person name="Tice H."/>
            <person name="Cheng J.F."/>
            <person name="Lucas S."/>
            <person name="Chertkov O."/>
            <person name="Bruce D."/>
            <person name="Brettin T."/>
            <person name="Detter J.C."/>
            <person name="Han C."/>
            <person name="Goodwin L."/>
            <person name="Land M."/>
            <person name="Hauser L."/>
            <person name="Chang Y.J."/>
            <person name="Jeffries C.D."/>
            <person name="Pitluck S."/>
            <person name="Pati A."/>
            <person name="Mavromatis K."/>
            <person name="Ivanova N."/>
            <person name="Ovchinnikova G."/>
            <person name="Chen A."/>
            <person name="Palaniappan K."/>
            <person name="Chain P."/>
            <person name="Rohde M."/>
            <person name="Bristow J."/>
            <person name="Eisen J.A."/>
            <person name="Markowitz V."/>
            <person name="Hugenholtz P."/>
            <person name="Kyrpides N.C."/>
            <person name="Klenk H.P."/>
        </authorList>
    </citation>
    <scope>NUCLEOTIDE SEQUENCE [LARGE SCALE GENOMIC DNA]</scope>
    <source>
        <strain evidence="5">DSM 12940 / JCM 11049 / AX-2</strain>
    </source>
</reference>
<feature type="domain" description="Methyltransferase type 11" evidence="3">
    <location>
        <begin position="44"/>
        <end position="137"/>
    </location>
</feature>
<dbReference type="GeneID" id="8384834"/>
<sequence>MDRSRADVRETYDRIGTHFSKTRVNPWPEVEAFVADAADADLGLDVGCGNGRHVEILKQRAGRVVGVDASRSLLDAATERVPDGRFLLGDASNLPIATDRVDLALYIATLHHLPSREARIESLDELARVLDPDGEAFVSAWSTTHDNFDAPPDAEMGFDTTVEWTLPGGETVPRFYHIYAPAEFQADVEASQLSLDAFELSNGNCYGTVSPASH</sequence>
<dbReference type="GO" id="GO:0008175">
    <property type="term" value="F:tRNA methyltransferase activity"/>
    <property type="evidence" value="ECO:0007669"/>
    <property type="project" value="UniProtKB-ARBA"/>
</dbReference>
<dbReference type="RefSeq" id="WP_015790258.1">
    <property type="nucleotide sequence ID" value="NC_013158.1"/>
</dbReference>
<dbReference type="OrthoDB" id="18536at2157"/>
<keyword evidence="2 4" id="KW-0808">Transferase</keyword>
<keyword evidence="5" id="KW-1185">Reference proteome</keyword>
<dbReference type="EMBL" id="CP001687">
    <property type="protein sequence ID" value="ACV12694.1"/>
    <property type="molecule type" value="Genomic_DNA"/>
</dbReference>
<evidence type="ECO:0000313" key="5">
    <source>
        <dbReference type="Proteomes" id="UP000002071"/>
    </source>
</evidence>
<dbReference type="AlphaFoldDB" id="C7NMZ6"/>
<dbReference type="Proteomes" id="UP000002071">
    <property type="component" value="Chromosome"/>
</dbReference>
<evidence type="ECO:0000259" key="3">
    <source>
        <dbReference type="Pfam" id="PF08241"/>
    </source>
</evidence>
<dbReference type="KEGG" id="hut:Huta_2530"/>
<organism evidence="4 5">
    <name type="scientific">Halorhabdus utahensis (strain DSM 12940 / JCM 11049 / AX-2)</name>
    <dbReference type="NCBI Taxonomy" id="519442"/>
    <lineage>
        <taxon>Archaea</taxon>
        <taxon>Methanobacteriati</taxon>
        <taxon>Methanobacteriota</taxon>
        <taxon>Stenosarchaea group</taxon>
        <taxon>Halobacteria</taxon>
        <taxon>Halobacteriales</taxon>
        <taxon>Haloarculaceae</taxon>
        <taxon>Halorhabdus</taxon>
    </lineage>
</organism>
<keyword evidence="1 4" id="KW-0489">Methyltransferase</keyword>
<evidence type="ECO:0000256" key="1">
    <source>
        <dbReference type="ARBA" id="ARBA00022603"/>
    </source>
</evidence>
<protein>
    <submittedName>
        <fullName evidence="4">Methyltransferase type 11</fullName>
    </submittedName>
</protein>
<proteinExistence type="predicted"/>
<dbReference type="HOGENOM" id="CLU_029501_2_1_2"/>
<evidence type="ECO:0000313" key="4">
    <source>
        <dbReference type="EMBL" id="ACV12694.1"/>
    </source>
</evidence>
<dbReference type="InterPro" id="IPR051422">
    <property type="entry name" value="AlkB_tRNA_MeTrf/Diox"/>
</dbReference>
<dbReference type="Pfam" id="PF08241">
    <property type="entry name" value="Methyltransf_11"/>
    <property type="match status" value="1"/>
</dbReference>
<accession>C7NMZ6</accession>
<name>C7NMZ6_HALUD</name>
<gene>
    <name evidence="4" type="ordered locus">Huta_2530</name>
</gene>